<evidence type="ECO:0000256" key="6">
    <source>
        <dbReference type="ARBA" id="ARBA00023065"/>
    </source>
</evidence>
<dbReference type="InterPro" id="IPR006153">
    <property type="entry name" value="Cation/H_exchanger_TM"/>
</dbReference>
<feature type="transmembrane region" description="Helical" evidence="8">
    <location>
        <begin position="75"/>
        <end position="95"/>
    </location>
</feature>
<evidence type="ECO:0000256" key="5">
    <source>
        <dbReference type="ARBA" id="ARBA00022989"/>
    </source>
</evidence>
<proteinExistence type="predicted"/>
<keyword evidence="4 8" id="KW-0812">Transmembrane</keyword>
<keyword evidence="6" id="KW-0406">Ion transport</keyword>
<dbReference type="PANTHER" id="PTHR32507:SF0">
    <property type="entry name" value="NA(+)_H(+) ANTIPORTER 2-RELATED"/>
    <property type="match status" value="1"/>
</dbReference>
<dbReference type="Pfam" id="PF00999">
    <property type="entry name" value="Na_H_Exchanger"/>
    <property type="match status" value="1"/>
</dbReference>
<dbReference type="GO" id="GO:0005886">
    <property type="term" value="C:plasma membrane"/>
    <property type="evidence" value="ECO:0007669"/>
    <property type="project" value="UniProtKB-SubCell"/>
</dbReference>
<dbReference type="PANTHER" id="PTHR32507">
    <property type="entry name" value="NA(+)/H(+) ANTIPORTER 1"/>
    <property type="match status" value="1"/>
</dbReference>
<evidence type="ECO:0000256" key="1">
    <source>
        <dbReference type="ARBA" id="ARBA00004651"/>
    </source>
</evidence>
<keyword evidence="7 8" id="KW-0472">Membrane</keyword>
<dbReference type="EMBL" id="AUZX01002982">
    <property type="protein sequence ID" value="EQD75187.1"/>
    <property type="molecule type" value="Genomic_DNA"/>
</dbReference>
<dbReference type="GO" id="GO:0015297">
    <property type="term" value="F:antiporter activity"/>
    <property type="evidence" value="ECO:0007669"/>
    <property type="project" value="UniProtKB-KW"/>
</dbReference>
<comment type="subcellular location">
    <subcellularLocation>
        <location evidence="1">Cell membrane</location>
        <topology evidence="1">Multi-pass membrane protein</topology>
    </subcellularLocation>
</comment>
<evidence type="ECO:0000256" key="4">
    <source>
        <dbReference type="ARBA" id="ARBA00022692"/>
    </source>
</evidence>
<keyword evidence="2" id="KW-0813">Transport</keyword>
<evidence type="ECO:0000313" key="10">
    <source>
        <dbReference type="EMBL" id="EQD75187.1"/>
    </source>
</evidence>
<name>T1BZP9_9ZZZZ</name>
<protein>
    <submittedName>
        <fullName evidence="10">Cation/H+ exchanger</fullName>
    </submittedName>
</protein>
<keyword evidence="5 8" id="KW-1133">Transmembrane helix</keyword>
<gene>
    <name evidence="10" type="ORF">B1A_04096</name>
</gene>
<comment type="caution">
    <text evidence="10">The sequence shown here is derived from an EMBL/GenBank/DDBJ whole genome shotgun (WGS) entry which is preliminary data.</text>
</comment>
<sequence>MVFVKKSHFQATSSLTPGVIQVVAQPIKVALASWGSELHWRERVLVAWIAPRGIVAAATAAVLGQTLQAVHYPHASLFVPLTFALIIASVLLPSLTARPLAKLLNVDEKEPQSILIIG</sequence>
<keyword evidence="3" id="KW-0050">Antiport</keyword>
<evidence type="ECO:0000256" key="8">
    <source>
        <dbReference type="SAM" id="Phobius"/>
    </source>
</evidence>
<evidence type="ECO:0000256" key="2">
    <source>
        <dbReference type="ARBA" id="ARBA00022448"/>
    </source>
</evidence>
<feature type="domain" description="Cation/H+ exchanger transmembrane" evidence="9">
    <location>
        <begin position="21"/>
        <end position="102"/>
    </location>
</feature>
<accession>T1BZP9</accession>
<evidence type="ECO:0000256" key="7">
    <source>
        <dbReference type="ARBA" id="ARBA00023136"/>
    </source>
</evidence>
<feature type="non-terminal residue" evidence="10">
    <location>
        <position position="118"/>
    </location>
</feature>
<dbReference type="GO" id="GO:1902600">
    <property type="term" value="P:proton transmembrane transport"/>
    <property type="evidence" value="ECO:0007669"/>
    <property type="project" value="InterPro"/>
</dbReference>
<feature type="transmembrane region" description="Helical" evidence="8">
    <location>
        <begin position="44"/>
        <end position="63"/>
    </location>
</feature>
<reference evidence="10" key="1">
    <citation type="submission" date="2013-08" db="EMBL/GenBank/DDBJ databases">
        <authorList>
            <person name="Mendez C."/>
            <person name="Richter M."/>
            <person name="Ferrer M."/>
            <person name="Sanchez J."/>
        </authorList>
    </citation>
    <scope>NUCLEOTIDE SEQUENCE</scope>
</reference>
<evidence type="ECO:0000259" key="9">
    <source>
        <dbReference type="Pfam" id="PF00999"/>
    </source>
</evidence>
<evidence type="ECO:0000256" key="3">
    <source>
        <dbReference type="ARBA" id="ARBA00022449"/>
    </source>
</evidence>
<organism evidence="10">
    <name type="scientific">mine drainage metagenome</name>
    <dbReference type="NCBI Taxonomy" id="410659"/>
    <lineage>
        <taxon>unclassified sequences</taxon>
        <taxon>metagenomes</taxon>
        <taxon>ecological metagenomes</taxon>
    </lineage>
</organism>
<reference evidence="10" key="2">
    <citation type="journal article" date="2014" name="ISME J.">
        <title>Microbial stratification in low pH oxic and suboxic macroscopic growths along an acid mine drainage.</title>
        <authorList>
            <person name="Mendez-Garcia C."/>
            <person name="Mesa V."/>
            <person name="Sprenger R.R."/>
            <person name="Richter M."/>
            <person name="Diez M.S."/>
            <person name="Solano J."/>
            <person name="Bargiela R."/>
            <person name="Golyshina O.V."/>
            <person name="Manteca A."/>
            <person name="Ramos J.L."/>
            <person name="Gallego J.R."/>
            <person name="Llorente I."/>
            <person name="Martins Dos Santos V.A."/>
            <person name="Jensen O.N."/>
            <person name="Pelaez A.I."/>
            <person name="Sanchez J."/>
            <person name="Ferrer M."/>
        </authorList>
    </citation>
    <scope>NUCLEOTIDE SEQUENCE</scope>
</reference>
<dbReference type="AlphaFoldDB" id="T1BZP9"/>